<dbReference type="EMBL" id="CAJGYM010000002">
    <property type="protein sequence ID" value="CAD6185274.1"/>
    <property type="molecule type" value="Genomic_DNA"/>
</dbReference>
<keyword evidence="2" id="KW-1185">Reference proteome</keyword>
<reference evidence="1" key="1">
    <citation type="submission" date="2020-10" db="EMBL/GenBank/DDBJ databases">
        <authorList>
            <person name="Kikuchi T."/>
        </authorList>
    </citation>
    <scope>NUCLEOTIDE SEQUENCE</scope>
    <source>
        <strain evidence="1">NKZ352</strain>
    </source>
</reference>
<sequence length="84" mass="8811">MCEAFLKQRNGLFELNPLLFEYTSLNLLNLSVAQPTSSHSSSLGTTARQASRKANAAAEAAACASFLATHGGKGRAGGQTARRN</sequence>
<gene>
    <name evidence="1" type="ORF">CAUJ_LOCUS1193</name>
</gene>
<dbReference type="Proteomes" id="UP000835052">
    <property type="component" value="Unassembled WGS sequence"/>
</dbReference>
<evidence type="ECO:0000313" key="2">
    <source>
        <dbReference type="Proteomes" id="UP000835052"/>
    </source>
</evidence>
<evidence type="ECO:0000313" key="1">
    <source>
        <dbReference type="EMBL" id="CAD6185274.1"/>
    </source>
</evidence>
<dbReference type="AlphaFoldDB" id="A0A8S1GQV0"/>
<proteinExistence type="predicted"/>
<protein>
    <submittedName>
        <fullName evidence="1">Uncharacterized protein</fullName>
    </submittedName>
</protein>
<comment type="caution">
    <text evidence="1">The sequence shown here is derived from an EMBL/GenBank/DDBJ whole genome shotgun (WGS) entry which is preliminary data.</text>
</comment>
<name>A0A8S1GQV0_9PELO</name>
<organism evidence="1 2">
    <name type="scientific">Caenorhabditis auriculariae</name>
    <dbReference type="NCBI Taxonomy" id="2777116"/>
    <lineage>
        <taxon>Eukaryota</taxon>
        <taxon>Metazoa</taxon>
        <taxon>Ecdysozoa</taxon>
        <taxon>Nematoda</taxon>
        <taxon>Chromadorea</taxon>
        <taxon>Rhabditida</taxon>
        <taxon>Rhabditina</taxon>
        <taxon>Rhabditomorpha</taxon>
        <taxon>Rhabditoidea</taxon>
        <taxon>Rhabditidae</taxon>
        <taxon>Peloderinae</taxon>
        <taxon>Caenorhabditis</taxon>
    </lineage>
</organism>
<accession>A0A8S1GQV0</accession>